<protein>
    <submittedName>
        <fullName evidence="1">Uncharacterized protein</fullName>
    </submittedName>
</protein>
<evidence type="ECO:0000313" key="1">
    <source>
        <dbReference type="EMBL" id="MXP44607.1"/>
    </source>
</evidence>
<reference evidence="1 2" key="1">
    <citation type="submission" date="2019-12" db="EMBL/GenBank/DDBJ databases">
        <title>Genomic-based taxomic classification of the family Erythrobacteraceae.</title>
        <authorList>
            <person name="Xu L."/>
        </authorList>
    </citation>
    <scope>NUCLEOTIDE SEQUENCE [LARGE SCALE GENOMIC DNA]</scope>
    <source>
        <strain evidence="1 2">KCTC 42453</strain>
    </source>
</reference>
<comment type="caution">
    <text evidence="1">The sequence shown here is derived from an EMBL/GenBank/DDBJ whole genome shotgun (WGS) entry which is preliminary data.</text>
</comment>
<gene>
    <name evidence="1" type="ORF">GRI65_09075</name>
</gene>
<dbReference type="Proteomes" id="UP000431922">
    <property type="component" value="Unassembled WGS sequence"/>
</dbReference>
<proteinExistence type="predicted"/>
<name>A0A845B597_9SPHN</name>
<accession>A0A845B597</accession>
<dbReference type="AlphaFoldDB" id="A0A845B597"/>
<sequence>MILGFFGVGVALRRRNRVRKPRLLAVSSSQ</sequence>
<dbReference type="RefSeq" id="WP_408609044.1">
    <property type="nucleotide sequence ID" value="NZ_WTYL01000002.1"/>
</dbReference>
<organism evidence="1 2">
    <name type="scientific">Allopontixanthobacter sediminis</name>
    <dbReference type="NCBI Taxonomy" id="1689985"/>
    <lineage>
        <taxon>Bacteria</taxon>
        <taxon>Pseudomonadati</taxon>
        <taxon>Pseudomonadota</taxon>
        <taxon>Alphaproteobacteria</taxon>
        <taxon>Sphingomonadales</taxon>
        <taxon>Erythrobacteraceae</taxon>
        <taxon>Allopontixanthobacter</taxon>
    </lineage>
</organism>
<evidence type="ECO:0000313" key="2">
    <source>
        <dbReference type="Proteomes" id="UP000431922"/>
    </source>
</evidence>
<keyword evidence="2" id="KW-1185">Reference proteome</keyword>
<dbReference type="EMBL" id="WTYL01000002">
    <property type="protein sequence ID" value="MXP44607.1"/>
    <property type="molecule type" value="Genomic_DNA"/>
</dbReference>